<dbReference type="AlphaFoldDB" id="R1ICZ4"/>
<protein>
    <submittedName>
        <fullName evidence="1">Uncharacterized protein</fullName>
    </submittedName>
</protein>
<name>R1ICZ4_9GAMM</name>
<accession>R1ICZ4</accession>
<gene>
    <name evidence="1" type="ORF">D515_02608</name>
</gene>
<dbReference type="Proteomes" id="UP000011223">
    <property type="component" value="Unassembled WGS sequence"/>
</dbReference>
<organism evidence="1 2">
    <name type="scientific">Grimontia indica</name>
    <dbReference type="NCBI Taxonomy" id="1056512"/>
    <lineage>
        <taxon>Bacteria</taxon>
        <taxon>Pseudomonadati</taxon>
        <taxon>Pseudomonadota</taxon>
        <taxon>Gammaproteobacteria</taxon>
        <taxon>Vibrionales</taxon>
        <taxon>Vibrionaceae</taxon>
        <taxon>Grimontia</taxon>
    </lineage>
</organism>
<proteinExistence type="predicted"/>
<evidence type="ECO:0000313" key="1">
    <source>
        <dbReference type="EMBL" id="EOD78616.1"/>
    </source>
</evidence>
<sequence>MNLSDALGTFNTPAKPYLNVTVAIERMSVTHLQVKTLK</sequence>
<evidence type="ECO:0000313" key="2">
    <source>
        <dbReference type="Proteomes" id="UP000011223"/>
    </source>
</evidence>
<keyword evidence="2" id="KW-1185">Reference proteome</keyword>
<comment type="caution">
    <text evidence="1">The sequence shown here is derived from an EMBL/GenBank/DDBJ whole genome shotgun (WGS) entry which is preliminary data.</text>
</comment>
<dbReference type="EMBL" id="ANFM02000030">
    <property type="protein sequence ID" value="EOD78616.1"/>
    <property type="molecule type" value="Genomic_DNA"/>
</dbReference>
<reference evidence="1 2" key="1">
    <citation type="journal article" date="2014" name="PLoS ONE">
        <title>Grimontia indica AK16(T), sp. nov., Isolated from a Seawater Sample Reports the Presence of Pathogenic Genes Similar to Vibrio Genus.</title>
        <authorList>
            <person name="Singh A."/>
            <person name="Vaidya B."/>
            <person name="Khatri I."/>
            <person name="Srinivas T.N."/>
            <person name="Subramanian S."/>
            <person name="Korpole S."/>
            <person name="Pinnaka A.K."/>
        </authorList>
    </citation>
    <scope>NUCLEOTIDE SEQUENCE [LARGE SCALE GENOMIC DNA]</scope>
    <source>
        <strain evidence="1 2">AK16</strain>
    </source>
</reference>